<reference evidence="3 4" key="1">
    <citation type="journal article" date="2011" name="Proc. Natl. Acad. Sci. U.S.A.">
        <title>Evolutionary erosion of yeast sex chromosomes by mating-type switching accidents.</title>
        <authorList>
            <person name="Gordon J.L."/>
            <person name="Armisen D."/>
            <person name="Proux-Wera E."/>
            <person name="Oheigeartaigh S.S."/>
            <person name="Byrne K.P."/>
            <person name="Wolfe K.H."/>
        </authorList>
    </citation>
    <scope>NUCLEOTIDE SEQUENCE [LARGE SCALE GENOMIC DNA]</scope>
    <source>
        <strain evidence="4">ATCC 10597 / BCRC 20456 / CBS 421 / NBRC 0211 / NRRL Y-12639</strain>
    </source>
</reference>
<dbReference type="EMBL" id="HE580271">
    <property type="protein sequence ID" value="CCD25139.1"/>
    <property type="molecule type" value="Genomic_DNA"/>
</dbReference>
<dbReference type="GO" id="GO:0031422">
    <property type="term" value="C:RecQ family helicase-topoisomerase III complex"/>
    <property type="evidence" value="ECO:0007669"/>
    <property type="project" value="EnsemblFungi"/>
</dbReference>
<proteinExistence type="predicted"/>
<feature type="domain" description="RecQ mediated genome instability protein 1 OB-fold" evidence="2">
    <location>
        <begin position="52"/>
        <end position="221"/>
    </location>
</feature>
<dbReference type="GeneID" id="11498717"/>
<evidence type="ECO:0000313" key="3">
    <source>
        <dbReference type="EMBL" id="CCD25139.1"/>
    </source>
</evidence>
<evidence type="ECO:0000256" key="1">
    <source>
        <dbReference type="SAM" id="MobiDB-lite"/>
    </source>
</evidence>
<evidence type="ECO:0000313" key="4">
    <source>
        <dbReference type="Proteomes" id="UP000000689"/>
    </source>
</evidence>
<feature type="compositionally biased region" description="Basic and acidic residues" evidence="1">
    <location>
        <begin position="231"/>
        <end position="240"/>
    </location>
</feature>
<dbReference type="OMA" id="CEYLEAK"/>
<dbReference type="GO" id="GO:0043596">
    <property type="term" value="C:nuclear replication fork"/>
    <property type="evidence" value="ECO:0007669"/>
    <property type="project" value="EnsemblFungi"/>
</dbReference>
<evidence type="ECO:0000259" key="2">
    <source>
        <dbReference type="Pfam" id="PF08585"/>
    </source>
</evidence>
<sequence length="255" mass="28646">MSLPTSIISQDITGTFDLPTNISSLGSREQLIIRAYQNEPWFPNESTTAILEKKLCKVNRELLFQILMVENISKSKLAQVDDIKVKLDPKNQKVDRLRSGQLKAPPTYKVVTQVDVDADDNIDRTGIDNIASTNNYNNNNNNNNNSNNSTTKAVFKLTLQSKNGDIFFAINSTPLPWISCMLGSKIVIKPGTIFNKGVFIISDTKVVFLGGINRVWNENRDHKMSAYLEAKLDREKETSKGNKQQNKRKRKAPGS</sequence>
<dbReference type="KEGG" id="ndi:NDAI_0E03220"/>
<protein>
    <recommendedName>
        <fullName evidence="2">RecQ mediated genome instability protein 1 OB-fold domain-containing protein</fullName>
    </recommendedName>
</protein>
<dbReference type="GO" id="GO:0008047">
    <property type="term" value="F:enzyme activator activity"/>
    <property type="evidence" value="ECO:0007669"/>
    <property type="project" value="EnsemblFungi"/>
</dbReference>
<dbReference type="InterPro" id="IPR042470">
    <property type="entry name" value="RMI1_N_C_sf"/>
</dbReference>
<dbReference type="GO" id="GO:0000724">
    <property type="term" value="P:double-strand break repair via homologous recombination"/>
    <property type="evidence" value="ECO:0007669"/>
    <property type="project" value="EnsemblFungi"/>
</dbReference>
<organism evidence="3 4">
    <name type="scientific">Naumovozyma dairenensis (strain ATCC 10597 / BCRC 20456 / CBS 421 / NBRC 0211 / NRRL Y-12639)</name>
    <name type="common">Saccharomyces dairenensis</name>
    <dbReference type="NCBI Taxonomy" id="1071378"/>
    <lineage>
        <taxon>Eukaryota</taxon>
        <taxon>Fungi</taxon>
        <taxon>Dikarya</taxon>
        <taxon>Ascomycota</taxon>
        <taxon>Saccharomycotina</taxon>
        <taxon>Saccharomycetes</taxon>
        <taxon>Saccharomycetales</taxon>
        <taxon>Saccharomycetaceae</taxon>
        <taxon>Naumovozyma</taxon>
    </lineage>
</organism>
<dbReference type="eggNOG" id="KOG3683">
    <property type="taxonomic scope" value="Eukaryota"/>
</dbReference>
<dbReference type="Pfam" id="PF08585">
    <property type="entry name" value="RMI1_N_C"/>
    <property type="match status" value="1"/>
</dbReference>
<dbReference type="OrthoDB" id="341511at2759"/>
<dbReference type="GO" id="GO:0000400">
    <property type="term" value="F:four-way junction DNA binding"/>
    <property type="evidence" value="ECO:0007669"/>
    <property type="project" value="EnsemblFungi"/>
</dbReference>
<dbReference type="RefSeq" id="XP_003670382.1">
    <property type="nucleotide sequence ID" value="XM_003670334.1"/>
</dbReference>
<dbReference type="GO" id="GO:0006265">
    <property type="term" value="P:DNA topological change"/>
    <property type="evidence" value="ECO:0007669"/>
    <property type="project" value="EnsemblFungi"/>
</dbReference>
<dbReference type="Gene3D" id="2.40.50.770">
    <property type="entry name" value="RecQ-mediated genome instability protein Rmi1, C-terminal domain"/>
    <property type="match status" value="1"/>
</dbReference>
<feature type="compositionally biased region" description="Basic residues" evidence="1">
    <location>
        <begin position="245"/>
        <end position="255"/>
    </location>
</feature>
<dbReference type="InterPro" id="IPR013894">
    <property type="entry name" value="RMI1_OB"/>
</dbReference>
<dbReference type="GO" id="GO:0003697">
    <property type="term" value="F:single-stranded DNA binding"/>
    <property type="evidence" value="ECO:0007669"/>
    <property type="project" value="EnsemblFungi"/>
</dbReference>
<accession>G0WBL9</accession>
<name>G0WBL9_NAUDC</name>
<feature type="region of interest" description="Disordered" evidence="1">
    <location>
        <begin position="231"/>
        <end position="255"/>
    </location>
</feature>
<dbReference type="STRING" id="1071378.G0WBL9"/>
<dbReference type="AlphaFoldDB" id="G0WBL9"/>
<keyword evidence="4" id="KW-1185">Reference proteome</keyword>
<dbReference type="HOGENOM" id="CLU_100701_0_0_1"/>
<dbReference type="Proteomes" id="UP000000689">
    <property type="component" value="Chromosome 5"/>
</dbReference>
<gene>
    <name evidence="3" type="primary">NDAI0E03220</name>
    <name evidence="3" type="ordered locus">NDAI_0E03220</name>
</gene>